<dbReference type="SMART" id="SM00382">
    <property type="entry name" value="AAA"/>
    <property type="match status" value="1"/>
</dbReference>
<dbReference type="AlphaFoldDB" id="A0AAW2H6Q1"/>
<name>A0AAW2H6Q1_9NEOP</name>
<dbReference type="GO" id="GO:0016887">
    <property type="term" value="F:ATP hydrolysis activity"/>
    <property type="evidence" value="ECO:0007669"/>
    <property type="project" value="InterPro"/>
</dbReference>
<evidence type="ECO:0000256" key="3">
    <source>
        <dbReference type="ARBA" id="ARBA00022475"/>
    </source>
</evidence>
<dbReference type="InterPro" id="IPR003439">
    <property type="entry name" value="ABC_transporter-like_ATP-bd"/>
</dbReference>
<proteinExistence type="predicted"/>
<dbReference type="PROSITE" id="PS00211">
    <property type="entry name" value="ABC_TRANSPORTER_1"/>
    <property type="match status" value="1"/>
</dbReference>
<dbReference type="SUPFAM" id="SSF52540">
    <property type="entry name" value="P-loop containing nucleoside triphosphate hydrolases"/>
    <property type="match status" value="1"/>
</dbReference>
<dbReference type="InterPro" id="IPR017871">
    <property type="entry name" value="ABC_transporter-like_CS"/>
</dbReference>
<evidence type="ECO:0000313" key="8">
    <source>
        <dbReference type="EMBL" id="KAL0264047.1"/>
    </source>
</evidence>
<dbReference type="Pfam" id="PF08352">
    <property type="entry name" value="oligo_HPY"/>
    <property type="match status" value="1"/>
</dbReference>
<keyword evidence="2" id="KW-0813">Transport</keyword>
<dbReference type="Gene3D" id="3.40.50.300">
    <property type="entry name" value="P-loop containing nucleotide triphosphate hydrolases"/>
    <property type="match status" value="1"/>
</dbReference>
<comment type="caution">
    <text evidence="8">The sequence shown here is derived from an EMBL/GenBank/DDBJ whole genome shotgun (WGS) entry which is preliminary data.</text>
</comment>
<dbReference type="InterPro" id="IPR003593">
    <property type="entry name" value="AAA+_ATPase"/>
</dbReference>
<sequence>MKSKDDVILEVRDLHIDFKTDSGLVKATDGVNLYLRRGETLALVGESGSGKSVTGLGIMRLVPNPPGTIRSGEILFEGQNILKFSPKQLRQLRGNRISMIFQDPMTSLNPFMKISSQLMETIIIHQKLSKKQAQLKAIEMLDLVGIPNAEKCIHMYPHQFSGGMRQRVMIAIALSCRPDVLIADEPTTALDVTIQSQIIELMQSLSKEMGTAIIIITHDLGVVAGMSHRVSVMYAGRIVETGTNEEIFNNPSHPYTKGLIQSVPRLDQESHKSLYTIGGSPPNLANLPQACYFHTRCPKVMDICRNQYPPIKNISETHRSACWLNHNEKEPR</sequence>
<keyword evidence="5" id="KW-0067">ATP-binding</keyword>
<evidence type="ECO:0000256" key="2">
    <source>
        <dbReference type="ARBA" id="ARBA00022448"/>
    </source>
</evidence>
<protein>
    <recommendedName>
        <fullName evidence="7">ABC transporter domain-containing protein</fullName>
    </recommendedName>
</protein>
<keyword evidence="3" id="KW-1003">Cell membrane</keyword>
<dbReference type="PROSITE" id="PS50893">
    <property type="entry name" value="ABC_TRANSPORTER_2"/>
    <property type="match status" value="1"/>
</dbReference>
<evidence type="ECO:0000256" key="5">
    <source>
        <dbReference type="ARBA" id="ARBA00022840"/>
    </source>
</evidence>
<reference evidence="8" key="1">
    <citation type="journal article" date="2024" name="Gigascience">
        <title>Chromosome-level genome of the poultry shaft louse Menopon gallinae provides insight into the host-switching and adaptive evolution of parasitic lice.</title>
        <authorList>
            <person name="Xu Y."/>
            <person name="Ma L."/>
            <person name="Liu S."/>
            <person name="Liang Y."/>
            <person name="Liu Q."/>
            <person name="He Z."/>
            <person name="Tian L."/>
            <person name="Duan Y."/>
            <person name="Cai W."/>
            <person name="Li H."/>
            <person name="Song F."/>
        </authorList>
    </citation>
    <scope>NUCLEOTIDE SEQUENCE</scope>
    <source>
        <strain evidence="8">Cailab_2023a</strain>
    </source>
</reference>
<keyword evidence="6" id="KW-0472">Membrane</keyword>
<dbReference type="NCBIfam" id="TIGR01727">
    <property type="entry name" value="oligo_HPY"/>
    <property type="match status" value="1"/>
</dbReference>
<accession>A0AAW2H6Q1</accession>
<evidence type="ECO:0000259" key="7">
    <source>
        <dbReference type="PROSITE" id="PS50893"/>
    </source>
</evidence>
<organism evidence="8">
    <name type="scientific">Menopon gallinae</name>
    <name type="common">poultry shaft louse</name>
    <dbReference type="NCBI Taxonomy" id="328185"/>
    <lineage>
        <taxon>Eukaryota</taxon>
        <taxon>Metazoa</taxon>
        <taxon>Ecdysozoa</taxon>
        <taxon>Arthropoda</taxon>
        <taxon>Hexapoda</taxon>
        <taxon>Insecta</taxon>
        <taxon>Pterygota</taxon>
        <taxon>Neoptera</taxon>
        <taxon>Paraneoptera</taxon>
        <taxon>Psocodea</taxon>
        <taxon>Troctomorpha</taxon>
        <taxon>Phthiraptera</taxon>
        <taxon>Amblycera</taxon>
        <taxon>Menoponidae</taxon>
        <taxon>Menopon</taxon>
    </lineage>
</organism>
<dbReference type="FunFam" id="3.40.50.300:FF:000016">
    <property type="entry name" value="Oligopeptide ABC transporter ATP-binding component"/>
    <property type="match status" value="1"/>
</dbReference>
<dbReference type="GO" id="GO:0005886">
    <property type="term" value="C:plasma membrane"/>
    <property type="evidence" value="ECO:0007669"/>
    <property type="project" value="UniProtKB-SubCell"/>
</dbReference>
<keyword evidence="4" id="KW-0547">Nucleotide-binding</keyword>
<gene>
    <name evidence="8" type="ORF">PYX00_010912</name>
</gene>
<dbReference type="CDD" id="cd03257">
    <property type="entry name" value="ABC_NikE_OppD_transporters"/>
    <property type="match status" value="1"/>
</dbReference>
<dbReference type="PANTHER" id="PTHR43297:SF2">
    <property type="entry name" value="DIPEPTIDE TRANSPORT ATP-BINDING PROTEIN DPPD"/>
    <property type="match status" value="1"/>
</dbReference>
<dbReference type="PANTHER" id="PTHR43297">
    <property type="entry name" value="OLIGOPEPTIDE TRANSPORT ATP-BINDING PROTEIN APPD"/>
    <property type="match status" value="1"/>
</dbReference>
<dbReference type="InterPro" id="IPR013563">
    <property type="entry name" value="Oligopep_ABC_C"/>
</dbReference>
<dbReference type="Pfam" id="PF00005">
    <property type="entry name" value="ABC_tran"/>
    <property type="match status" value="1"/>
</dbReference>
<dbReference type="InterPro" id="IPR027417">
    <property type="entry name" value="P-loop_NTPase"/>
</dbReference>
<evidence type="ECO:0000256" key="6">
    <source>
        <dbReference type="ARBA" id="ARBA00023136"/>
    </source>
</evidence>
<feature type="domain" description="ABC transporter" evidence="7">
    <location>
        <begin position="11"/>
        <end position="260"/>
    </location>
</feature>
<dbReference type="EMBL" id="JARGDH010000029">
    <property type="protein sequence ID" value="KAL0264047.1"/>
    <property type="molecule type" value="Genomic_DNA"/>
</dbReference>
<evidence type="ECO:0000256" key="4">
    <source>
        <dbReference type="ARBA" id="ARBA00022741"/>
    </source>
</evidence>
<dbReference type="GO" id="GO:0015833">
    <property type="term" value="P:peptide transport"/>
    <property type="evidence" value="ECO:0007669"/>
    <property type="project" value="InterPro"/>
</dbReference>
<evidence type="ECO:0000256" key="1">
    <source>
        <dbReference type="ARBA" id="ARBA00004202"/>
    </source>
</evidence>
<dbReference type="InterPro" id="IPR050388">
    <property type="entry name" value="ABC_Ni/Peptide_Import"/>
</dbReference>
<comment type="subcellular location">
    <subcellularLocation>
        <location evidence="1">Cell membrane</location>
        <topology evidence="1">Peripheral membrane protein</topology>
    </subcellularLocation>
</comment>
<dbReference type="GO" id="GO:0005524">
    <property type="term" value="F:ATP binding"/>
    <property type="evidence" value="ECO:0007669"/>
    <property type="project" value="UniProtKB-KW"/>
</dbReference>